<dbReference type="Gene3D" id="3.40.1190.20">
    <property type="match status" value="1"/>
</dbReference>
<keyword evidence="3" id="KW-1133">Transmembrane helix</keyword>
<dbReference type="EMBL" id="PNIK01000051">
    <property type="protein sequence ID" value="PMP67388.1"/>
    <property type="molecule type" value="Genomic_DNA"/>
</dbReference>
<dbReference type="GO" id="GO:0005829">
    <property type="term" value="C:cytosol"/>
    <property type="evidence" value="ECO:0007669"/>
    <property type="project" value="TreeGrafter"/>
</dbReference>
<sequence length="261" mass="29323">MGRKGLVLSIAGFDPTGGAGVLLDIKVFNLFGLKAGGIPSTLTLQNTSLFQGWEPVEGKYLEKALELVSSDLPIDGIKIGMIGTPENAEIIGKFLKRERKKISWVVLDPVLKATLNYNLFSSSGFIRILKTNIFPYVDVVTPNVYEAETLSEKRVEKKEDLFEIANRLLNLGTKAVIITGWESFHFIWDFFYSPDNSFFLKKKKLAGYFHGTGCAFSSALLAYLVQGFKIEEAFKKAKNWLYFKLKKAEKDKIGGKLWLFL</sequence>
<dbReference type="EC" id="2.7.1.49" evidence="2"/>
<dbReference type="AlphaFoldDB" id="A0A2N7PNS2"/>
<proteinExistence type="predicted"/>
<evidence type="ECO:0000256" key="3">
    <source>
        <dbReference type="SAM" id="Phobius"/>
    </source>
</evidence>
<evidence type="ECO:0000313" key="5">
    <source>
        <dbReference type="EMBL" id="PMP67388.1"/>
    </source>
</evidence>
<gene>
    <name evidence="5" type="ORF">C0190_03475</name>
</gene>
<dbReference type="InterPro" id="IPR004399">
    <property type="entry name" value="HMP/HMP-P_kinase_dom"/>
</dbReference>
<keyword evidence="3" id="KW-0472">Membrane</keyword>
<dbReference type="PANTHER" id="PTHR20858">
    <property type="entry name" value="PHOSPHOMETHYLPYRIMIDINE KINASE"/>
    <property type="match status" value="1"/>
</dbReference>
<feature type="domain" description="Pyridoxamine kinase/Phosphomethylpyrimidine kinase" evidence="4">
    <location>
        <begin position="14"/>
        <end position="247"/>
    </location>
</feature>
<dbReference type="SUPFAM" id="SSF53613">
    <property type="entry name" value="Ribokinase-like"/>
    <property type="match status" value="1"/>
</dbReference>
<evidence type="ECO:0000256" key="2">
    <source>
        <dbReference type="ARBA" id="ARBA00012135"/>
    </source>
</evidence>
<dbReference type="GO" id="GO:0008972">
    <property type="term" value="F:phosphomethylpyrimidine kinase activity"/>
    <property type="evidence" value="ECO:0007669"/>
    <property type="project" value="InterPro"/>
</dbReference>
<dbReference type="GO" id="GO:0009228">
    <property type="term" value="P:thiamine biosynthetic process"/>
    <property type="evidence" value="ECO:0007669"/>
    <property type="project" value="InterPro"/>
</dbReference>
<name>A0A2N7PNS2_9BACT</name>
<keyword evidence="3" id="KW-0812">Transmembrane</keyword>
<dbReference type="PANTHER" id="PTHR20858:SF17">
    <property type="entry name" value="HYDROXYMETHYLPYRIMIDINE_PHOSPHOMETHYLPYRIMIDINE KINASE THI20-RELATED"/>
    <property type="match status" value="1"/>
</dbReference>
<comment type="pathway">
    <text evidence="1">Cofactor biosynthesis; thiamine diphosphate biosynthesis.</text>
</comment>
<reference evidence="5 6" key="1">
    <citation type="submission" date="2018-01" db="EMBL/GenBank/DDBJ databases">
        <title>Metagenomic assembled genomes from two thermal pools in the Uzon Caldera, Kamchatka, Russia.</title>
        <authorList>
            <person name="Wilkins L."/>
            <person name="Ettinger C."/>
        </authorList>
    </citation>
    <scope>NUCLEOTIDE SEQUENCE [LARGE SCALE GENOMIC DNA]</scope>
    <source>
        <strain evidence="5">ZAV-08</strain>
    </source>
</reference>
<dbReference type="Pfam" id="PF08543">
    <property type="entry name" value="Phos_pyr_kin"/>
    <property type="match status" value="1"/>
</dbReference>
<evidence type="ECO:0000259" key="4">
    <source>
        <dbReference type="Pfam" id="PF08543"/>
    </source>
</evidence>
<evidence type="ECO:0000313" key="6">
    <source>
        <dbReference type="Proteomes" id="UP000235460"/>
    </source>
</evidence>
<dbReference type="CDD" id="cd01169">
    <property type="entry name" value="HMPP_kinase"/>
    <property type="match status" value="1"/>
</dbReference>
<accession>A0A2N7PNS2</accession>
<dbReference type="Proteomes" id="UP000235460">
    <property type="component" value="Unassembled WGS sequence"/>
</dbReference>
<comment type="caution">
    <text evidence="5">The sequence shown here is derived from an EMBL/GenBank/DDBJ whole genome shotgun (WGS) entry which is preliminary data.</text>
</comment>
<protein>
    <recommendedName>
        <fullName evidence="2">hydroxymethylpyrimidine kinase</fullName>
        <ecNumber evidence="2">2.7.1.49</ecNumber>
    </recommendedName>
</protein>
<organism evidence="5 6">
    <name type="scientific">Thermodesulfobacterium geofontis</name>
    <dbReference type="NCBI Taxonomy" id="1295609"/>
    <lineage>
        <taxon>Bacteria</taxon>
        <taxon>Pseudomonadati</taxon>
        <taxon>Thermodesulfobacteriota</taxon>
        <taxon>Thermodesulfobacteria</taxon>
        <taxon>Thermodesulfobacteriales</taxon>
        <taxon>Thermodesulfobacteriaceae</taxon>
        <taxon>Thermodesulfobacterium</taxon>
    </lineage>
</organism>
<evidence type="ECO:0000256" key="1">
    <source>
        <dbReference type="ARBA" id="ARBA00004948"/>
    </source>
</evidence>
<dbReference type="InterPro" id="IPR013749">
    <property type="entry name" value="PM/HMP-P_kinase-1"/>
</dbReference>
<dbReference type="InterPro" id="IPR029056">
    <property type="entry name" value="Ribokinase-like"/>
</dbReference>
<dbReference type="GO" id="GO:0008902">
    <property type="term" value="F:hydroxymethylpyrimidine kinase activity"/>
    <property type="evidence" value="ECO:0007669"/>
    <property type="project" value="UniProtKB-EC"/>
</dbReference>
<feature type="transmembrane region" description="Helical" evidence="3">
    <location>
        <begin position="208"/>
        <end position="228"/>
    </location>
</feature>